<dbReference type="KEGG" id="slk:SLUN_12970"/>
<reference evidence="1 2" key="1">
    <citation type="submission" date="2018-01" db="EMBL/GenBank/DDBJ databases">
        <title>Complete genome sequence of Streptomyces lunaelactis MM109T, a Ferroverdin A producer isolated from cave moonmilk deposits.</title>
        <authorList>
            <person name="Naome A."/>
            <person name="Martinet L."/>
            <person name="Maciejewska M."/>
            <person name="Anderssen S."/>
            <person name="Adam D."/>
            <person name="Tenconi E."/>
            <person name="Deflandre B."/>
            <person name="Arguelles-Arias A."/>
            <person name="Calusinska M."/>
            <person name="Copieters W."/>
            <person name="Karim L."/>
            <person name="Hanikenne M."/>
            <person name="Baurain D."/>
            <person name="van Wezel G."/>
            <person name="Smargiasso N."/>
            <person name="de Pauw E."/>
            <person name="Delfosse P."/>
            <person name="Rigali S."/>
        </authorList>
    </citation>
    <scope>NUCLEOTIDE SEQUENCE [LARGE SCALE GENOMIC DNA]</scope>
    <source>
        <strain evidence="1 2">MM109</strain>
    </source>
</reference>
<name>A0A2R4T1G1_9ACTN</name>
<gene>
    <name evidence="1" type="ORF">SLUN_12970</name>
</gene>
<organism evidence="1 2">
    <name type="scientific">Streptomyces lunaelactis</name>
    <dbReference type="NCBI Taxonomy" id="1535768"/>
    <lineage>
        <taxon>Bacteria</taxon>
        <taxon>Bacillati</taxon>
        <taxon>Actinomycetota</taxon>
        <taxon>Actinomycetes</taxon>
        <taxon>Kitasatosporales</taxon>
        <taxon>Streptomycetaceae</taxon>
        <taxon>Streptomyces</taxon>
    </lineage>
</organism>
<dbReference type="RefSeq" id="WP_108148647.1">
    <property type="nucleotide sequence ID" value="NZ_CP026304.1"/>
</dbReference>
<dbReference type="GeneID" id="55656174"/>
<dbReference type="EMBL" id="CP026304">
    <property type="protein sequence ID" value="AVZ72969.1"/>
    <property type="molecule type" value="Genomic_DNA"/>
</dbReference>
<sequence length="75" mass="8114">MTGTAISDLSTGDAVTHAAPPICCGTTMRHRPYTNTSSVWTCWLSEDTQIHVDLDGRITEQPYLDGGCEDEKKAG</sequence>
<evidence type="ECO:0000313" key="2">
    <source>
        <dbReference type="Proteomes" id="UP000244201"/>
    </source>
</evidence>
<keyword evidence="2" id="KW-1185">Reference proteome</keyword>
<evidence type="ECO:0000313" key="1">
    <source>
        <dbReference type="EMBL" id="AVZ72969.1"/>
    </source>
</evidence>
<accession>A0A2R4T1G1</accession>
<dbReference type="Proteomes" id="UP000244201">
    <property type="component" value="Chromosome"/>
</dbReference>
<dbReference type="OrthoDB" id="9852793at2"/>
<dbReference type="AlphaFoldDB" id="A0A2R4T1G1"/>
<protein>
    <submittedName>
        <fullName evidence="1">Uncharacterized protein</fullName>
    </submittedName>
</protein>
<proteinExistence type="predicted"/>